<feature type="transmembrane region" description="Helical" evidence="1">
    <location>
        <begin position="42"/>
        <end position="62"/>
    </location>
</feature>
<sequence>DSPLSAGHSLKLGHDNLLACLHVYQFSKICLPAYLYFLVDSGLWSLIAFIISLISFICFSGFDL</sequence>
<name>A0A0V0GLE5_SOLCH</name>
<dbReference type="AlphaFoldDB" id="A0A0V0GLE5"/>
<protein>
    <submittedName>
        <fullName evidence="2">Putative ovule protein</fullName>
    </submittedName>
</protein>
<evidence type="ECO:0000256" key="1">
    <source>
        <dbReference type="SAM" id="Phobius"/>
    </source>
</evidence>
<organism evidence="2">
    <name type="scientific">Solanum chacoense</name>
    <name type="common">Chaco potato</name>
    <dbReference type="NCBI Taxonomy" id="4108"/>
    <lineage>
        <taxon>Eukaryota</taxon>
        <taxon>Viridiplantae</taxon>
        <taxon>Streptophyta</taxon>
        <taxon>Embryophyta</taxon>
        <taxon>Tracheophyta</taxon>
        <taxon>Spermatophyta</taxon>
        <taxon>Magnoliopsida</taxon>
        <taxon>eudicotyledons</taxon>
        <taxon>Gunneridae</taxon>
        <taxon>Pentapetalae</taxon>
        <taxon>asterids</taxon>
        <taxon>lamiids</taxon>
        <taxon>Solanales</taxon>
        <taxon>Solanaceae</taxon>
        <taxon>Solanoideae</taxon>
        <taxon>Solaneae</taxon>
        <taxon>Solanum</taxon>
    </lineage>
</organism>
<keyword evidence="1" id="KW-0472">Membrane</keyword>
<accession>A0A0V0GLE5</accession>
<evidence type="ECO:0000313" key="2">
    <source>
        <dbReference type="EMBL" id="JAP08846.1"/>
    </source>
</evidence>
<keyword evidence="1" id="KW-1133">Transmembrane helix</keyword>
<dbReference type="EMBL" id="GEDG01036160">
    <property type="protein sequence ID" value="JAP08846.1"/>
    <property type="molecule type" value="Transcribed_RNA"/>
</dbReference>
<keyword evidence="1" id="KW-0812">Transmembrane</keyword>
<feature type="non-terminal residue" evidence="2">
    <location>
        <position position="1"/>
    </location>
</feature>
<reference evidence="2" key="1">
    <citation type="submission" date="2015-12" db="EMBL/GenBank/DDBJ databases">
        <title>Gene expression during late stages of embryo sac development: a critical building block for successful pollen-pistil interactions.</title>
        <authorList>
            <person name="Liu Y."/>
            <person name="Joly V."/>
            <person name="Sabar M."/>
            <person name="Matton D.P."/>
        </authorList>
    </citation>
    <scope>NUCLEOTIDE SEQUENCE</scope>
</reference>
<proteinExistence type="predicted"/>